<dbReference type="Gene3D" id="3.30.1330.60">
    <property type="entry name" value="OmpA-like domain"/>
    <property type="match status" value="1"/>
</dbReference>
<organism evidence="7 8">
    <name type="scientific">Pantoea nemavictus</name>
    <dbReference type="NCBI Taxonomy" id="2726955"/>
    <lineage>
        <taxon>Bacteria</taxon>
        <taxon>Pseudomonadati</taxon>
        <taxon>Pseudomonadota</taxon>
        <taxon>Gammaproteobacteria</taxon>
        <taxon>Enterobacterales</taxon>
        <taxon>Erwiniaceae</taxon>
        <taxon>Pantoea</taxon>
    </lineage>
</organism>
<sequence>MTIFKSSALVLALSGALFAAAPGTAAPAATAFAGNYQPVAKVAASQAQIVFYREADQHAGSANVYVDGEFQAALLPQGFTTFCVAPGTHSLGAFVKDAPMYAGKRSQPFRANLSGGETYFVKVGDGLSGMPQSVTRSDAERAMKAMRQQAHTLSRASTVEACQYIGVAEKQYKDYSLSSDVLFAFGKSGRADITRNGHTAIRELVQQIRRENTTLRNVQVIGHTDQIGSAAANEALGQRRAETIRLLMVQAGIPARDITAASAGMSEPLVHDCYGSKAEQIACYAPNRRVAIRVDGSSEVQE</sequence>
<dbReference type="RefSeq" id="WP_180823974.1">
    <property type="nucleotide sequence ID" value="NZ_JACAWY010000002.1"/>
</dbReference>
<proteinExistence type="predicted"/>
<evidence type="ECO:0000256" key="1">
    <source>
        <dbReference type="ARBA" id="ARBA00004442"/>
    </source>
</evidence>
<feature type="signal peptide" evidence="5">
    <location>
        <begin position="1"/>
        <end position="19"/>
    </location>
</feature>
<keyword evidence="5" id="KW-0732">Signal</keyword>
<accession>A0ABU8PYM0</accession>
<dbReference type="PANTHER" id="PTHR30329">
    <property type="entry name" value="STATOR ELEMENT OF FLAGELLAR MOTOR COMPLEX"/>
    <property type="match status" value="1"/>
</dbReference>
<reference evidence="7 8" key="1">
    <citation type="submission" date="2023-12" db="EMBL/GenBank/DDBJ databases">
        <title>Gut-associated functions are favored during microbiome assembly across C. elegans life.</title>
        <authorList>
            <person name="Zimmermann J."/>
        </authorList>
    </citation>
    <scope>NUCLEOTIDE SEQUENCE [LARGE SCALE GENOMIC DNA]</scope>
    <source>
        <strain evidence="7 8">BIGb0393</strain>
    </source>
</reference>
<evidence type="ECO:0000256" key="2">
    <source>
        <dbReference type="ARBA" id="ARBA00023136"/>
    </source>
</evidence>
<dbReference type="CDD" id="cd07185">
    <property type="entry name" value="OmpA_C-like"/>
    <property type="match status" value="1"/>
</dbReference>
<gene>
    <name evidence="7" type="ORF">WH298_21425</name>
</gene>
<protein>
    <submittedName>
        <fullName evidence="7">OmpA family protein</fullName>
    </submittedName>
</protein>
<feature type="chain" id="PRO_5046473683" evidence="5">
    <location>
        <begin position="20"/>
        <end position="302"/>
    </location>
</feature>
<evidence type="ECO:0000313" key="7">
    <source>
        <dbReference type="EMBL" id="MEJ5047755.1"/>
    </source>
</evidence>
<dbReference type="InterPro" id="IPR006664">
    <property type="entry name" value="OMP_bac"/>
</dbReference>
<dbReference type="InterPro" id="IPR006690">
    <property type="entry name" value="OMPA-like_CS"/>
</dbReference>
<feature type="domain" description="OmpA-like" evidence="6">
    <location>
        <begin position="170"/>
        <end position="298"/>
    </location>
</feature>
<keyword evidence="8" id="KW-1185">Reference proteome</keyword>
<evidence type="ECO:0000256" key="5">
    <source>
        <dbReference type="SAM" id="SignalP"/>
    </source>
</evidence>
<dbReference type="SUPFAM" id="SSF103088">
    <property type="entry name" value="OmpA-like"/>
    <property type="match status" value="1"/>
</dbReference>
<dbReference type="PROSITE" id="PS01068">
    <property type="entry name" value="OMPA_1"/>
    <property type="match status" value="1"/>
</dbReference>
<dbReference type="PROSITE" id="PS51123">
    <property type="entry name" value="OMPA_2"/>
    <property type="match status" value="1"/>
</dbReference>
<evidence type="ECO:0000259" key="6">
    <source>
        <dbReference type="PROSITE" id="PS51123"/>
    </source>
</evidence>
<dbReference type="Pfam" id="PF00691">
    <property type="entry name" value="OmpA"/>
    <property type="match status" value="1"/>
</dbReference>
<dbReference type="PRINTS" id="PR01021">
    <property type="entry name" value="OMPADOMAIN"/>
</dbReference>
<comment type="caution">
    <text evidence="7">The sequence shown here is derived from an EMBL/GenBank/DDBJ whole genome shotgun (WGS) entry which is preliminary data.</text>
</comment>
<dbReference type="EMBL" id="JBBGZW010000002">
    <property type="protein sequence ID" value="MEJ5047755.1"/>
    <property type="molecule type" value="Genomic_DNA"/>
</dbReference>
<evidence type="ECO:0000313" key="8">
    <source>
        <dbReference type="Proteomes" id="UP001362100"/>
    </source>
</evidence>
<dbReference type="Proteomes" id="UP001362100">
    <property type="component" value="Unassembled WGS sequence"/>
</dbReference>
<name>A0ABU8PYM0_9GAMM</name>
<dbReference type="InterPro" id="IPR036737">
    <property type="entry name" value="OmpA-like_sf"/>
</dbReference>
<evidence type="ECO:0000256" key="3">
    <source>
        <dbReference type="ARBA" id="ARBA00023237"/>
    </source>
</evidence>
<dbReference type="InterPro" id="IPR006665">
    <property type="entry name" value="OmpA-like"/>
</dbReference>
<keyword evidence="3" id="KW-0998">Cell outer membrane</keyword>
<dbReference type="InterPro" id="IPR050330">
    <property type="entry name" value="Bact_OuterMem_StrucFunc"/>
</dbReference>
<keyword evidence="2 4" id="KW-0472">Membrane</keyword>
<comment type="subcellular location">
    <subcellularLocation>
        <location evidence="1">Cell outer membrane</location>
    </subcellularLocation>
</comment>
<evidence type="ECO:0000256" key="4">
    <source>
        <dbReference type="PROSITE-ProRule" id="PRU00473"/>
    </source>
</evidence>
<dbReference type="PANTHER" id="PTHR30329:SF21">
    <property type="entry name" value="LIPOPROTEIN YIAD-RELATED"/>
    <property type="match status" value="1"/>
</dbReference>